<gene>
    <name evidence="3" type="ORF">GCM10011386_12700</name>
</gene>
<feature type="repeat" description="TPR" evidence="1">
    <location>
        <begin position="138"/>
        <end position="171"/>
    </location>
</feature>
<evidence type="ECO:0008006" key="5">
    <source>
        <dbReference type="Google" id="ProtNLM"/>
    </source>
</evidence>
<reference evidence="4" key="1">
    <citation type="journal article" date="2019" name="Int. J. Syst. Evol. Microbiol.">
        <title>The Global Catalogue of Microorganisms (GCM) 10K type strain sequencing project: providing services to taxonomists for standard genome sequencing and annotation.</title>
        <authorList>
            <consortium name="The Broad Institute Genomics Platform"/>
            <consortium name="The Broad Institute Genome Sequencing Center for Infectious Disease"/>
            <person name="Wu L."/>
            <person name="Ma J."/>
        </authorList>
    </citation>
    <scope>NUCLEOTIDE SEQUENCE [LARGE SCALE GENOMIC DNA]</scope>
    <source>
        <strain evidence="4">CGMCC 1.15342</strain>
    </source>
</reference>
<dbReference type="Pfam" id="PF13181">
    <property type="entry name" value="TPR_8"/>
    <property type="match status" value="1"/>
</dbReference>
<keyword evidence="2" id="KW-0812">Transmembrane</keyword>
<sequence>MVALAVAALFTHIIERSIIQLLVLIFILVILYYSLDGLNKSQNSTYLILAVLGIGSFVAANYHQFFWMSKVEEQWKEAQRLCHAGFMNEGLEMLNDLSESMGNHVPYLTFYAYQLIKNEDYKEAVDVLCKAIYQQPSNRLYELLGQSYLALQDTENAEHAFKRAVFMVPNRFGTRKSLFLYYAQTERWHDALEEGQGILRLPIKIPSPEVDKIRTSVTTELEKIEQRL</sequence>
<keyword evidence="2" id="KW-1133">Transmembrane helix</keyword>
<evidence type="ECO:0000256" key="1">
    <source>
        <dbReference type="PROSITE-ProRule" id="PRU00339"/>
    </source>
</evidence>
<evidence type="ECO:0000313" key="3">
    <source>
        <dbReference type="EMBL" id="GGC22229.1"/>
    </source>
</evidence>
<evidence type="ECO:0000256" key="2">
    <source>
        <dbReference type="SAM" id="Phobius"/>
    </source>
</evidence>
<comment type="caution">
    <text evidence="3">The sequence shown here is derived from an EMBL/GenBank/DDBJ whole genome shotgun (WGS) entry which is preliminary data.</text>
</comment>
<name>A0ABQ1LAN3_9SPHI</name>
<keyword evidence="4" id="KW-1185">Reference proteome</keyword>
<accession>A0ABQ1LAN3</accession>
<proteinExistence type="predicted"/>
<keyword evidence="2" id="KW-0472">Membrane</keyword>
<dbReference type="InterPro" id="IPR011990">
    <property type="entry name" value="TPR-like_helical_dom_sf"/>
</dbReference>
<protein>
    <recommendedName>
        <fullName evidence="5">Tetratricopeptide repeat protein</fullName>
    </recommendedName>
</protein>
<organism evidence="3 4">
    <name type="scientific">Parapedobacter defluvii</name>
    <dbReference type="NCBI Taxonomy" id="2045106"/>
    <lineage>
        <taxon>Bacteria</taxon>
        <taxon>Pseudomonadati</taxon>
        <taxon>Bacteroidota</taxon>
        <taxon>Sphingobacteriia</taxon>
        <taxon>Sphingobacteriales</taxon>
        <taxon>Sphingobacteriaceae</taxon>
        <taxon>Parapedobacter</taxon>
    </lineage>
</organism>
<dbReference type="InterPro" id="IPR019734">
    <property type="entry name" value="TPR_rpt"/>
</dbReference>
<dbReference type="EMBL" id="BMIK01000003">
    <property type="protein sequence ID" value="GGC22229.1"/>
    <property type="molecule type" value="Genomic_DNA"/>
</dbReference>
<dbReference type="Gene3D" id="1.25.40.10">
    <property type="entry name" value="Tetratricopeptide repeat domain"/>
    <property type="match status" value="1"/>
</dbReference>
<dbReference type="Proteomes" id="UP000597338">
    <property type="component" value="Unassembled WGS sequence"/>
</dbReference>
<evidence type="ECO:0000313" key="4">
    <source>
        <dbReference type="Proteomes" id="UP000597338"/>
    </source>
</evidence>
<feature type="transmembrane region" description="Helical" evidence="2">
    <location>
        <begin position="47"/>
        <end position="67"/>
    </location>
</feature>
<dbReference type="PROSITE" id="PS50005">
    <property type="entry name" value="TPR"/>
    <property type="match status" value="1"/>
</dbReference>
<keyword evidence="1" id="KW-0802">TPR repeat</keyword>
<feature type="transmembrane region" description="Helical" evidence="2">
    <location>
        <begin position="18"/>
        <end position="35"/>
    </location>
</feature>
<dbReference type="SUPFAM" id="SSF48452">
    <property type="entry name" value="TPR-like"/>
    <property type="match status" value="1"/>
</dbReference>